<dbReference type="GO" id="GO:0001530">
    <property type="term" value="F:lipopolysaccharide binding"/>
    <property type="evidence" value="ECO:0007669"/>
    <property type="project" value="TreeGrafter"/>
</dbReference>
<reference evidence="6 7" key="1">
    <citation type="journal article" date="2011" name="Proc. Natl. Acad. Sci. U.S.A.">
        <title>Genetic diversity and population structure of the endangered marsupial Sarcophilus harrisii (Tasmanian devil).</title>
        <authorList>
            <person name="Miller W."/>
            <person name="Hayes V.M."/>
            <person name="Ratan A."/>
            <person name="Petersen D.C."/>
            <person name="Wittekindt N.E."/>
            <person name="Miller J."/>
            <person name="Walenz B."/>
            <person name="Knight J."/>
            <person name="Qi J."/>
            <person name="Zhao F."/>
            <person name="Wang Q."/>
            <person name="Bedoya-Reina O.C."/>
            <person name="Katiyar N."/>
            <person name="Tomsho L.P."/>
            <person name="Kasson L.M."/>
            <person name="Hardie R.A."/>
            <person name="Woodbridge P."/>
            <person name="Tindall E.A."/>
            <person name="Bertelsen M.F."/>
            <person name="Dixon D."/>
            <person name="Pyecroft S."/>
            <person name="Helgen K.M."/>
            <person name="Lesk A.M."/>
            <person name="Pringle T.H."/>
            <person name="Patterson N."/>
            <person name="Zhang Y."/>
            <person name="Kreiss A."/>
            <person name="Woods G.M."/>
            <person name="Jones M.E."/>
            <person name="Schuster S.C."/>
        </authorList>
    </citation>
    <scope>NUCLEOTIDE SEQUENCE [LARGE SCALE GENOMIC DNA]</scope>
</reference>
<comment type="subcellular location">
    <subcellularLocation>
        <location evidence="1">Secreted</location>
    </subcellularLocation>
</comment>
<reference evidence="6" key="2">
    <citation type="submission" date="2025-08" db="UniProtKB">
        <authorList>
            <consortium name="Ensembl"/>
        </authorList>
    </citation>
    <scope>IDENTIFICATION</scope>
</reference>
<protein>
    <submittedName>
        <fullName evidence="6">Cathelicidin antimicrobial peptide</fullName>
    </submittedName>
</protein>
<accession>G3VCM7</accession>
<dbReference type="InterPro" id="IPR001894">
    <property type="entry name" value="Cathelicidin-like"/>
</dbReference>
<evidence type="ECO:0000256" key="2">
    <source>
        <dbReference type="ARBA" id="ARBA00005320"/>
    </source>
</evidence>
<organism evidence="6 7">
    <name type="scientific">Sarcophilus harrisii</name>
    <name type="common">Tasmanian devil</name>
    <name type="synonym">Sarcophilus laniarius</name>
    <dbReference type="NCBI Taxonomy" id="9305"/>
    <lineage>
        <taxon>Eukaryota</taxon>
        <taxon>Metazoa</taxon>
        <taxon>Chordata</taxon>
        <taxon>Craniata</taxon>
        <taxon>Vertebrata</taxon>
        <taxon>Euteleostomi</taxon>
        <taxon>Mammalia</taxon>
        <taxon>Metatheria</taxon>
        <taxon>Dasyuromorphia</taxon>
        <taxon>Dasyuridae</taxon>
        <taxon>Sarcophilus</taxon>
    </lineage>
</organism>
<dbReference type="Pfam" id="PF00666">
    <property type="entry name" value="Cathelicidins"/>
    <property type="match status" value="1"/>
</dbReference>
<dbReference type="Proteomes" id="UP000007648">
    <property type="component" value="Unassembled WGS sequence"/>
</dbReference>
<gene>
    <name evidence="6" type="primary">CAMP</name>
</gene>
<dbReference type="HOGENOM" id="CLU_121724_1_1_1"/>
<keyword evidence="7" id="KW-1185">Reference proteome</keyword>
<dbReference type="GeneID" id="100924204"/>
<dbReference type="GO" id="GO:0045087">
    <property type="term" value="P:innate immune response"/>
    <property type="evidence" value="ECO:0007669"/>
    <property type="project" value="TreeGrafter"/>
</dbReference>
<dbReference type="AlphaFoldDB" id="G3VCM7"/>
<keyword evidence="3" id="KW-0964">Secreted</keyword>
<evidence type="ECO:0000256" key="1">
    <source>
        <dbReference type="ARBA" id="ARBA00004613"/>
    </source>
</evidence>
<evidence type="ECO:0000313" key="6">
    <source>
        <dbReference type="Ensembl" id="ENSSHAP00000000931.1"/>
    </source>
</evidence>
<dbReference type="SUPFAM" id="SSF54403">
    <property type="entry name" value="Cystatin/monellin"/>
    <property type="match status" value="1"/>
</dbReference>
<feature type="signal peptide" evidence="5">
    <location>
        <begin position="1"/>
        <end position="27"/>
    </location>
</feature>
<dbReference type="CTD" id="820"/>
<dbReference type="Ensembl" id="ENSSHAT00000000942.2">
    <property type="protein sequence ID" value="ENSSHAP00000000931.1"/>
    <property type="gene ID" value="ENSSHAG00000024949.1"/>
</dbReference>
<dbReference type="KEGG" id="shr:100924204"/>
<comment type="similarity">
    <text evidence="2">Belongs to the cathelicidin family.</text>
</comment>
<evidence type="ECO:0000256" key="4">
    <source>
        <dbReference type="ARBA" id="ARBA00023157"/>
    </source>
</evidence>
<dbReference type="FunFam" id="3.10.450.10:FF:000003">
    <property type="entry name" value="Cathelicidin antimicrobial peptide"/>
    <property type="match status" value="1"/>
</dbReference>
<keyword evidence="4" id="KW-1015">Disulfide bond</keyword>
<evidence type="ECO:0000313" key="7">
    <source>
        <dbReference type="Proteomes" id="UP000007648"/>
    </source>
</evidence>
<dbReference type="FunCoup" id="G3VCM7">
    <property type="interactions" value="218"/>
</dbReference>
<dbReference type="PANTHER" id="PTHR10206">
    <property type="entry name" value="CATHELICIDIN"/>
    <property type="match status" value="1"/>
</dbReference>
<name>G3VCM7_SARHA</name>
<feature type="chain" id="PRO_5003457065" evidence="5">
    <location>
        <begin position="28"/>
        <end position="161"/>
    </location>
</feature>
<dbReference type="InterPro" id="IPR046350">
    <property type="entry name" value="Cystatin_sf"/>
</dbReference>
<dbReference type="GO" id="GO:0061844">
    <property type="term" value="P:antimicrobial humoral immune response mediated by antimicrobial peptide"/>
    <property type="evidence" value="ECO:0007669"/>
    <property type="project" value="TreeGrafter"/>
</dbReference>
<dbReference type="GeneTree" id="ENSGT00390000000410"/>
<dbReference type="PANTHER" id="PTHR10206:SF2">
    <property type="entry name" value="CATHELICIDIN ANTIMICROBIAL PEPTIDE"/>
    <property type="match status" value="1"/>
</dbReference>
<dbReference type="GO" id="GO:0050830">
    <property type="term" value="P:defense response to Gram-positive bacterium"/>
    <property type="evidence" value="ECO:0007669"/>
    <property type="project" value="TreeGrafter"/>
</dbReference>
<dbReference type="GO" id="GO:0050829">
    <property type="term" value="P:defense response to Gram-negative bacterium"/>
    <property type="evidence" value="ECO:0007669"/>
    <property type="project" value="TreeGrafter"/>
</dbReference>
<dbReference type="InParanoid" id="G3VCM7"/>
<dbReference type="GO" id="GO:0005615">
    <property type="term" value="C:extracellular space"/>
    <property type="evidence" value="ECO:0007669"/>
    <property type="project" value="TreeGrafter"/>
</dbReference>
<keyword evidence="5" id="KW-0732">Signal</keyword>
<evidence type="ECO:0000256" key="5">
    <source>
        <dbReference type="SAM" id="SignalP"/>
    </source>
</evidence>
<proteinExistence type="inferred from homology"/>
<evidence type="ECO:0000256" key="3">
    <source>
        <dbReference type="ARBA" id="ARBA00022525"/>
    </source>
</evidence>
<reference evidence="6" key="3">
    <citation type="submission" date="2025-09" db="UniProtKB">
        <authorList>
            <consortium name="Ensembl"/>
        </authorList>
    </citation>
    <scope>IDENTIFICATION</scope>
</reference>
<dbReference type="Gene3D" id="3.10.450.10">
    <property type="match status" value="1"/>
</dbReference>
<sequence>MRMQKVSNMQIFLLILGLLSLTPLAPAQDQRYQELVNRFIREYNRNSGSENLFRLSILNLPPGEDNDPPTLLPLSFTIAETVCPNSENRNPDECDFRENGVVKECVGTIALDSAEPSVDISCDGPGKMKRMGIFHLFWAGLRKLGNLIKNKIQQGIENFLG</sequence>
<dbReference type="RefSeq" id="XP_023354325.1">
    <property type="nucleotide sequence ID" value="XM_023498557.2"/>
</dbReference>
<dbReference type="OrthoDB" id="9450196at2759"/>